<dbReference type="InterPro" id="IPR009008">
    <property type="entry name" value="Val/Leu/Ile-tRNA-synth_edit"/>
</dbReference>
<feature type="short sequence motif" description="'KMSKS' region" evidence="10">
    <location>
        <begin position="584"/>
        <end position="588"/>
    </location>
</feature>
<dbReference type="GO" id="GO:0005829">
    <property type="term" value="C:cytosol"/>
    <property type="evidence" value="ECO:0007669"/>
    <property type="project" value="TreeGrafter"/>
</dbReference>
<evidence type="ECO:0000259" key="11">
    <source>
        <dbReference type="Pfam" id="PF00133"/>
    </source>
</evidence>
<dbReference type="GO" id="GO:0000049">
    <property type="term" value="F:tRNA binding"/>
    <property type="evidence" value="ECO:0007669"/>
    <property type="project" value="InterPro"/>
</dbReference>
<comment type="cofactor">
    <cofactor evidence="10">
        <name>Zn(2+)</name>
        <dbReference type="ChEBI" id="CHEBI:29105"/>
    </cofactor>
    <text evidence="10">Binds 1 zinc ion per subunit.</text>
</comment>
<feature type="binding site" evidence="10">
    <location>
        <position position="587"/>
    </location>
    <ligand>
        <name>ATP</name>
        <dbReference type="ChEBI" id="CHEBI:30616"/>
    </ligand>
</feature>
<comment type="domain">
    <text evidence="10">IleRS has two distinct active sites: one for aminoacylation and one for editing. The misactivated valine is translocated from the active site to the editing site, which sterically excludes the correctly activated isoleucine. The single editing site contains two valyl binding pockets, one specific for each substrate (Val-AMP or Val-tRNA(Ile)).</text>
</comment>
<evidence type="ECO:0000313" key="13">
    <source>
        <dbReference type="EMBL" id="VEU82384.1"/>
    </source>
</evidence>
<dbReference type="InterPro" id="IPR013155">
    <property type="entry name" value="M/V/L/I-tRNA-synth_anticd-bd"/>
</dbReference>
<reference evidence="13 14" key="1">
    <citation type="submission" date="2019-01" db="EMBL/GenBank/DDBJ databases">
        <authorList>
            <consortium name="Pathogen Informatics"/>
        </authorList>
    </citation>
    <scope>NUCLEOTIDE SEQUENCE [LARGE SCALE GENOMIC DNA]</scope>
    <source>
        <strain evidence="13 14">NCTC10172</strain>
    </source>
</reference>
<dbReference type="HAMAP" id="MF_02002">
    <property type="entry name" value="Ile_tRNA_synth_type1"/>
    <property type="match status" value="1"/>
</dbReference>
<dbReference type="InterPro" id="IPR009080">
    <property type="entry name" value="tRNAsynth_Ia_anticodon-bd"/>
</dbReference>
<dbReference type="Pfam" id="PF00133">
    <property type="entry name" value="tRNA-synt_1"/>
    <property type="match status" value="1"/>
</dbReference>
<evidence type="ECO:0000256" key="9">
    <source>
        <dbReference type="ARBA" id="ARBA00048359"/>
    </source>
</evidence>
<comment type="subunit">
    <text evidence="10">Monomer.</text>
</comment>
<dbReference type="CDD" id="cd07960">
    <property type="entry name" value="Anticodon_Ia_Ile_BEm"/>
    <property type="match status" value="1"/>
</dbReference>
<dbReference type="FunFam" id="3.40.50.620:FF:000152">
    <property type="entry name" value="Isoleucine--tRNA ligase"/>
    <property type="match status" value="1"/>
</dbReference>
<dbReference type="SUPFAM" id="SSF47323">
    <property type="entry name" value="Anticodon-binding domain of a subclass of class I aminoacyl-tRNA synthetases"/>
    <property type="match status" value="1"/>
</dbReference>
<feature type="domain" description="Aminoacyl-tRNA synthetase class Ia" evidence="11">
    <location>
        <begin position="27"/>
        <end position="623"/>
    </location>
</feature>
<evidence type="ECO:0000256" key="7">
    <source>
        <dbReference type="ARBA" id="ARBA00023146"/>
    </source>
</evidence>
<dbReference type="STRING" id="1408416.GCA_000702765_01024"/>
<dbReference type="GO" id="GO:0008270">
    <property type="term" value="F:zinc ion binding"/>
    <property type="evidence" value="ECO:0007669"/>
    <property type="project" value="UniProtKB-UniRule"/>
</dbReference>
<dbReference type="Pfam" id="PF08264">
    <property type="entry name" value="Anticodon_1"/>
    <property type="match status" value="1"/>
</dbReference>
<keyword evidence="2 10" id="KW-0963">Cytoplasm</keyword>
<keyword evidence="14" id="KW-1185">Reference proteome</keyword>
<dbReference type="InterPro" id="IPR002301">
    <property type="entry name" value="Ile-tRNA-ligase"/>
</dbReference>
<comment type="subcellular location">
    <subcellularLocation>
        <location evidence="10">Cytoplasm</location>
    </subcellularLocation>
</comment>
<dbReference type="SUPFAM" id="SSF52374">
    <property type="entry name" value="Nucleotidylyl transferase"/>
    <property type="match status" value="1"/>
</dbReference>
<comment type="similarity">
    <text evidence="1 10">Belongs to the class-I aminoacyl-tRNA synthetase family. IleS type 1 subfamily.</text>
</comment>
<feature type="short sequence motif" description="'HIGH' region" evidence="10">
    <location>
        <begin position="57"/>
        <end position="67"/>
    </location>
</feature>
<evidence type="ECO:0000259" key="12">
    <source>
        <dbReference type="Pfam" id="PF08264"/>
    </source>
</evidence>
<feature type="binding site" evidence="10">
    <location>
        <position position="543"/>
    </location>
    <ligand>
        <name>L-isoleucyl-5'-AMP</name>
        <dbReference type="ChEBI" id="CHEBI:178002"/>
    </ligand>
</feature>
<keyword evidence="5 10" id="KW-0067">ATP-binding</keyword>
<evidence type="ECO:0000313" key="14">
    <source>
        <dbReference type="Proteomes" id="UP000290909"/>
    </source>
</evidence>
<keyword evidence="10" id="KW-0479">Metal-binding</keyword>
<evidence type="ECO:0000256" key="5">
    <source>
        <dbReference type="ARBA" id="ARBA00022840"/>
    </source>
</evidence>
<dbReference type="GO" id="GO:0005524">
    <property type="term" value="F:ATP binding"/>
    <property type="evidence" value="ECO:0007669"/>
    <property type="project" value="UniProtKB-UniRule"/>
</dbReference>
<feature type="binding site" evidence="10">
    <location>
        <position position="888"/>
    </location>
    <ligand>
        <name>Zn(2+)</name>
        <dbReference type="ChEBI" id="CHEBI:29105"/>
    </ligand>
</feature>
<dbReference type="Proteomes" id="UP000290909">
    <property type="component" value="Chromosome"/>
</dbReference>
<dbReference type="GO" id="GO:0004822">
    <property type="term" value="F:isoleucine-tRNA ligase activity"/>
    <property type="evidence" value="ECO:0007669"/>
    <property type="project" value="UniProtKB-UniRule"/>
</dbReference>
<dbReference type="InterPro" id="IPR023585">
    <property type="entry name" value="Ile-tRNA-ligase_type1"/>
</dbReference>
<feature type="binding site" evidence="10">
    <location>
        <position position="872"/>
    </location>
    <ligand>
        <name>Zn(2+)</name>
        <dbReference type="ChEBI" id="CHEBI:29105"/>
    </ligand>
</feature>
<keyword evidence="3 10" id="KW-0436">Ligase</keyword>
<keyword evidence="6 10" id="KW-0648">Protein biosynthesis</keyword>
<dbReference type="InterPro" id="IPR050081">
    <property type="entry name" value="Ile-tRNA_ligase"/>
</dbReference>
<dbReference type="Gene3D" id="3.40.50.620">
    <property type="entry name" value="HUPs"/>
    <property type="match status" value="2"/>
</dbReference>
<gene>
    <name evidence="10 13" type="primary">ileS</name>
    <name evidence="13" type="ORF">NCTC10172_00394</name>
</gene>
<organism evidence="13 14">
    <name type="scientific">Acholeplasma hippikon</name>
    <dbReference type="NCBI Taxonomy" id="264636"/>
    <lineage>
        <taxon>Bacteria</taxon>
        <taxon>Bacillati</taxon>
        <taxon>Mycoplasmatota</taxon>
        <taxon>Mollicutes</taxon>
        <taxon>Acholeplasmatales</taxon>
        <taxon>Acholeplasmataceae</taxon>
        <taxon>Acholeplasma</taxon>
    </lineage>
</organism>
<keyword evidence="4 10" id="KW-0547">Nucleotide-binding</keyword>
<protein>
    <recommendedName>
        <fullName evidence="10">Isoleucine--tRNA ligase</fullName>
        <ecNumber evidence="10">6.1.1.5</ecNumber>
    </recommendedName>
    <alternativeName>
        <fullName evidence="10">Isoleucyl-tRNA synthetase</fullName>
        <shortName evidence="10">IleRS</shortName>
    </alternativeName>
</protein>
<dbReference type="Gene3D" id="1.10.730.20">
    <property type="match status" value="1"/>
</dbReference>
<evidence type="ECO:0000256" key="6">
    <source>
        <dbReference type="ARBA" id="ARBA00022917"/>
    </source>
</evidence>
<evidence type="ECO:0000256" key="4">
    <source>
        <dbReference type="ARBA" id="ARBA00022741"/>
    </source>
</evidence>
<keyword evidence="10" id="KW-0862">Zinc</keyword>
<dbReference type="PANTHER" id="PTHR42765:SF1">
    <property type="entry name" value="ISOLEUCINE--TRNA LIGASE, MITOCHONDRIAL"/>
    <property type="match status" value="1"/>
</dbReference>
<dbReference type="GO" id="GO:0006428">
    <property type="term" value="P:isoleucyl-tRNA aminoacylation"/>
    <property type="evidence" value="ECO:0007669"/>
    <property type="project" value="UniProtKB-UniRule"/>
</dbReference>
<dbReference type="PRINTS" id="PR00984">
    <property type="entry name" value="TRNASYNTHILE"/>
</dbReference>
<evidence type="ECO:0000256" key="1">
    <source>
        <dbReference type="ARBA" id="ARBA00006887"/>
    </source>
</evidence>
<evidence type="ECO:0000256" key="8">
    <source>
        <dbReference type="ARBA" id="ARBA00025217"/>
    </source>
</evidence>
<sequence length="899" mass="103668">MDFKDTLLMPKTDFEMRGNLGVREPLIQAKWAEMDLYKKVLEMNKDNEPFVLHDGPPYANNNIHIGHAFQKTLKDFVLRYQTMSGKYVPYIPGWDTHGLPIENEVTKKGVNRKELSRSEFRKICREYALSQVEVQKAQFKRLGILGDWDHPYLTLDKTFVADQIRVFGQMVENRLIYKGLKPIYWSPSSESALAEAEIEYHDKQSKSIYVAFDVVDEKFPNTKLLIWTTTPWTLPANLAVSAHPNLTYVLFESNGTNYICAKDLLEKLTSLLKFENVNIIKEFKGEALEYVQYKHPLFDRVSPVILGEHVTNEDGTGLVHTAPGHGVDDYMVGKKYKLDLLSPVDAQGHMTAEAFQYEGLFYEKANDAIIADLEAKGALLNLTVITHSYPHDWRTKKPVIFRATPQWFASVEMIREELLESVKTVKWNTVWGEVRLSNMLRDREDWVISRQRAWGVPIPAFYKEDGTPILDSNVINHVADIFEKHGSDVWYEWEPKDLLPEGYEFEGKLTKELDIMDVWFDSGTSYRVLERRGLPFPADLYLEGSDQYRGWFNSSLTTSIATKKIAPYKEIVSHGFVLDGQGRKMSKSLGNVIDPLAVMKEQGADVLRLWVASVDYEADVRISNDLMKQVSESYRKIRNTFRFMLGVVNDFNPETDYVGWSMRGQLNRIVTDKYYELASKTNEAYKNYNFAEVTRLVMPFIINELSAFYLDYTKDTLYCDDQNDFERRAIQSTIYDILLGLLAILTPIIPHTTSEAYSHLPYKAEEDIYLERMPVGGRMKEPKLQENYVHFVTLRDEVLKHLELARASKLIGKSLEAKVTINVTKEMMDALTYLQLTENLNKVLIVSKVNLILSNEFSVLVEKADGVLCERCWNIVDEVNGDKLCHRCEHVIGGRRWIF</sequence>
<accession>A0A449BIU3</accession>
<dbReference type="NCBIfam" id="TIGR00392">
    <property type="entry name" value="ileS"/>
    <property type="match status" value="1"/>
</dbReference>
<dbReference type="PANTHER" id="PTHR42765">
    <property type="entry name" value="SOLEUCYL-TRNA SYNTHETASE"/>
    <property type="match status" value="1"/>
</dbReference>
<dbReference type="KEGG" id="ahk:NCTC10172_00394"/>
<evidence type="ECO:0000256" key="3">
    <source>
        <dbReference type="ARBA" id="ARBA00022598"/>
    </source>
</evidence>
<feature type="binding site" evidence="10">
    <location>
        <position position="869"/>
    </location>
    <ligand>
        <name>Zn(2+)</name>
        <dbReference type="ChEBI" id="CHEBI:29105"/>
    </ligand>
</feature>
<name>A0A449BIU3_9MOLU</name>
<dbReference type="InterPro" id="IPR001412">
    <property type="entry name" value="aa-tRNA-synth_I_CS"/>
</dbReference>
<feature type="domain" description="Methionyl/Valyl/Leucyl/Isoleucyl-tRNA synthetase anticodon-binding" evidence="12">
    <location>
        <begin position="668"/>
        <end position="821"/>
    </location>
</feature>
<dbReference type="EMBL" id="LR215050">
    <property type="protein sequence ID" value="VEU82384.1"/>
    <property type="molecule type" value="Genomic_DNA"/>
</dbReference>
<dbReference type="InterPro" id="IPR033708">
    <property type="entry name" value="Anticodon_Ile_BEm"/>
</dbReference>
<comment type="catalytic activity">
    <reaction evidence="9 10">
        <text>tRNA(Ile) + L-isoleucine + ATP = L-isoleucyl-tRNA(Ile) + AMP + diphosphate</text>
        <dbReference type="Rhea" id="RHEA:11060"/>
        <dbReference type="Rhea" id="RHEA-COMP:9666"/>
        <dbReference type="Rhea" id="RHEA-COMP:9695"/>
        <dbReference type="ChEBI" id="CHEBI:30616"/>
        <dbReference type="ChEBI" id="CHEBI:33019"/>
        <dbReference type="ChEBI" id="CHEBI:58045"/>
        <dbReference type="ChEBI" id="CHEBI:78442"/>
        <dbReference type="ChEBI" id="CHEBI:78528"/>
        <dbReference type="ChEBI" id="CHEBI:456215"/>
        <dbReference type="EC" id="6.1.1.5"/>
    </reaction>
</comment>
<dbReference type="CDD" id="cd00818">
    <property type="entry name" value="IleRS_core"/>
    <property type="match status" value="1"/>
</dbReference>
<proteinExistence type="inferred from homology"/>
<dbReference type="Gene3D" id="1.10.10.830">
    <property type="entry name" value="Ile-tRNA synthetase CP2 domain-like"/>
    <property type="match status" value="1"/>
</dbReference>
<dbReference type="EC" id="6.1.1.5" evidence="10"/>
<dbReference type="AlphaFoldDB" id="A0A449BIU3"/>
<dbReference type="PROSITE" id="PS00178">
    <property type="entry name" value="AA_TRNA_LIGASE_I"/>
    <property type="match status" value="1"/>
</dbReference>
<feature type="binding site" evidence="10">
    <location>
        <position position="885"/>
    </location>
    <ligand>
        <name>Zn(2+)</name>
        <dbReference type="ChEBI" id="CHEBI:29105"/>
    </ligand>
</feature>
<dbReference type="InterPro" id="IPR002300">
    <property type="entry name" value="aa-tRNA-synth_Ia"/>
</dbReference>
<keyword evidence="7 10" id="KW-0030">Aminoacyl-tRNA synthetase</keyword>
<comment type="function">
    <text evidence="8 10">Catalyzes the attachment of isoleucine to tRNA(Ile). As IleRS can inadvertently accommodate and process structurally similar amino acids such as valine, to avoid such errors it has two additional distinct tRNA(Ile)-dependent editing activities. One activity is designated as 'pretransfer' editing and involves the hydrolysis of activated Val-AMP. The other activity is designated 'posttransfer' editing and involves deacylation of mischarged Val-tRNA(Ile).</text>
</comment>
<dbReference type="SUPFAM" id="SSF50677">
    <property type="entry name" value="ValRS/IleRS/LeuRS editing domain"/>
    <property type="match status" value="1"/>
</dbReference>
<dbReference type="GO" id="GO:0002161">
    <property type="term" value="F:aminoacyl-tRNA deacylase activity"/>
    <property type="evidence" value="ECO:0007669"/>
    <property type="project" value="InterPro"/>
</dbReference>
<evidence type="ECO:0000256" key="10">
    <source>
        <dbReference type="HAMAP-Rule" id="MF_02002"/>
    </source>
</evidence>
<dbReference type="InterPro" id="IPR014729">
    <property type="entry name" value="Rossmann-like_a/b/a_fold"/>
</dbReference>
<dbReference type="FunFam" id="3.40.50.620:FF:000305">
    <property type="entry name" value="Isoleucine--tRNA ligase"/>
    <property type="match status" value="1"/>
</dbReference>
<evidence type="ECO:0000256" key="2">
    <source>
        <dbReference type="ARBA" id="ARBA00022490"/>
    </source>
</evidence>